<dbReference type="Pfam" id="PF12836">
    <property type="entry name" value="HHH_3"/>
    <property type="match status" value="1"/>
</dbReference>
<organism evidence="3 5">
    <name type="scientific">Legionella moravica</name>
    <dbReference type="NCBI Taxonomy" id="39962"/>
    <lineage>
        <taxon>Bacteria</taxon>
        <taxon>Pseudomonadati</taxon>
        <taxon>Pseudomonadota</taxon>
        <taxon>Gammaproteobacteria</taxon>
        <taxon>Legionellales</taxon>
        <taxon>Legionellaceae</taxon>
        <taxon>Legionella</taxon>
    </lineage>
</organism>
<accession>A0A378JYA1</accession>
<keyword evidence="4" id="KW-1185">Reference proteome</keyword>
<dbReference type="AlphaFoldDB" id="A0A378JYA1"/>
<dbReference type="NCBIfam" id="TIGR00426">
    <property type="entry name" value="competence protein ComEA helix-hairpin-helix repeat region"/>
    <property type="match status" value="1"/>
</dbReference>
<dbReference type="PANTHER" id="PTHR21180:SF32">
    <property type="entry name" value="ENDONUCLEASE_EXONUCLEASE_PHOSPHATASE FAMILY DOMAIN-CONTAINING PROTEIN 1"/>
    <property type="match status" value="1"/>
</dbReference>
<feature type="chain" id="PRO_5016707235" evidence="1">
    <location>
        <begin position="22"/>
        <end position="105"/>
    </location>
</feature>
<dbReference type="GO" id="GO:0015628">
    <property type="term" value="P:protein secretion by the type II secretion system"/>
    <property type="evidence" value="ECO:0007669"/>
    <property type="project" value="TreeGrafter"/>
</dbReference>
<keyword evidence="1" id="KW-0732">Signal</keyword>
<evidence type="ECO:0000313" key="3">
    <source>
        <dbReference type="EMBL" id="STX63396.1"/>
    </source>
</evidence>
<dbReference type="GO" id="GO:0015627">
    <property type="term" value="C:type II protein secretion system complex"/>
    <property type="evidence" value="ECO:0007669"/>
    <property type="project" value="TreeGrafter"/>
</dbReference>
<sequence>MKARFIAMLLSLFVVTLPAQADTVPKKQPEHHAPSASKIDLNHADLAALTGSFKGIGKKRAEAIIAYRDSHKGFKSIEELAEVKGFGQRFMNTNRDKLKEVFVIN</sequence>
<evidence type="ECO:0000313" key="4">
    <source>
        <dbReference type="Proteomes" id="UP000054985"/>
    </source>
</evidence>
<dbReference type="Proteomes" id="UP000054985">
    <property type="component" value="Unassembled WGS sequence"/>
</dbReference>
<dbReference type="InterPro" id="IPR051675">
    <property type="entry name" value="Endo/Exo/Phosphatase_dom_1"/>
</dbReference>
<dbReference type="InterPro" id="IPR010994">
    <property type="entry name" value="RuvA_2-like"/>
</dbReference>
<dbReference type="PANTHER" id="PTHR21180">
    <property type="entry name" value="ENDONUCLEASE/EXONUCLEASE/PHOSPHATASE FAMILY DOMAIN-CONTAINING PROTEIN 1"/>
    <property type="match status" value="1"/>
</dbReference>
<evidence type="ECO:0000313" key="5">
    <source>
        <dbReference type="Proteomes" id="UP000254040"/>
    </source>
</evidence>
<reference evidence="2 4" key="1">
    <citation type="submission" date="2015-11" db="EMBL/GenBank/DDBJ databases">
        <title>Genomic analysis of 38 Legionella species identifies large and diverse effector repertoires.</title>
        <authorList>
            <person name="Burstein D."/>
            <person name="Amaro F."/>
            <person name="Zusman T."/>
            <person name="Lifshitz Z."/>
            <person name="Cohen O."/>
            <person name="Gilbert J.A."/>
            <person name="Pupko T."/>
            <person name="Shuman H.A."/>
            <person name="Segal G."/>
        </authorList>
    </citation>
    <scope>NUCLEOTIDE SEQUENCE [LARGE SCALE GENOMIC DNA]</scope>
    <source>
        <strain evidence="2 4">ATCC 43877</strain>
    </source>
</reference>
<dbReference type="EMBL" id="UGOG01000001">
    <property type="protein sequence ID" value="STX63396.1"/>
    <property type="molecule type" value="Genomic_DNA"/>
</dbReference>
<gene>
    <name evidence="3" type="primary">comEA</name>
    <name evidence="2" type="ORF">Lmor_2888</name>
    <name evidence="3" type="ORF">NCTC12239_02340</name>
</gene>
<dbReference type="Proteomes" id="UP000254040">
    <property type="component" value="Unassembled WGS sequence"/>
</dbReference>
<protein>
    <submittedName>
        <fullName evidence="3">Competence protein ComEA</fullName>
    </submittedName>
</protein>
<reference evidence="3 5" key="2">
    <citation type="submission" date="2018-06" db="EMBL/GenBank/DDBJ databases">
        <authorList>
            <consortium name="Pathogen Informatics"/>
            <person name="Doyle S."/>
        </authorList>
    </citation>
    <scope>NUCLEOTIDE SEQUENCE [LARGE SCALE GENOMIC DNA]</scope>
    <source>
        <strain evidence="3 5">NCTC12239</strain>
    </source>
</reference>
<proteinExistence type="predicted"/>
<evidence type="ECO:0000256" key="1">
    <source>
        <dbReference type="SAM" id="SignalP"/>
    </source>
</evidence>
<dbReference type="Gene3D" id="1.10.150.280">
    <property type="entry name" value="AF1531-like domain"/>
    <property type="match status" value="1"/>
</dbReference>
<dbReference type="OrthoDB" id="7510573at2"/>
<evidence type="ECO:0000313" key="2">
    <source>
        <dbReference type="EMBL" id="KTD30781.1"/>
    </source>
</evidence>
<feature type="signal peptide" evidence="1">
    <location>
        <begin position="1"/>
        <end position="21"/>
    </location>
</feature>
<dbReference type="RefSeq" id="WP_028385104.1">
    <property type="nucleotide sequence ID" value="NZ_CAAAJG010000008.1"/>
</dbReference>
<dbReference type="InterPro" id="IPR004509">
    <property type="entry name" value="Competence_ComEA_HhH"/>
</dbReference>
<name>A0A378JYA1_9GAMM</name>
<dbReference type="STRING" id="39962.Lmor_2888"/>
<dbReference type="SUPFAM" id="SSF47781">
    <property type="entry name" value="RuvA domain 2-like"/>
    <property type="match status" value="1"/>
</dbReference>
<dbReference type="EMBL" id="LNYN01000042">
    <property type="protein sequence ID" value="KTD30781.1"/>
    <property type="molecule type" value="Genomic_DNA"/>
</dbReference>